<sequence length="230" mass="26686">MLFKRVSNLLFGGIAKIIRGAEERNPELLIEKMEYDINRKLEIAKDRICKIKVDVKIAEKRNQQEQDKMKSLQWSIQETAKTTKDESLLTQLFIEEATQQKVTEETAGFYVELKMMYAKAKTEYDMFCNEAQAQKSKLHLLTTQTEINKLRNKIISTFDLSTGKLNDVGRVEELVTKQKFTAEAKNELKEESISEKIKKVNYNSMVEEAKEKARKVIGENFVNKEESCNE</sequence>
<name>A0A6M3XI15_9ZZZZ</name>
<gene>
    <name evidence="1" type="ORF">TM448B00871_0026</name>
</gene>
<evidence type="ECO:0000313" key="1">
    <source>
        <dbReference type="EMBL" id="QJH96937.1"/>
    </source>
</evidence>
<proteinExistence type="predicted"/>
<dbReference type="AlphaFoldDB" id="A0A6M3XI15"/>
<reference evidence="1" key="1">
    <citation type="submission" date="2020-03" db="EMBL/GenBank/DDBJ databases">
        <title>The deep terrestrial virosphere.</title>
        <authorList>
            <person name="Holmfeldt K."/>
            <person name="Nilsson E."/>
            <person name="Simone D."/>
            <person name="Lopez-Fernandez M."/>
            <person name="Wu X."/>
            <person name="de Brujin I."/>
            <person name="Lundin D."/>
            <person name="Andersson A."/>
            <person name="Bertilsson S."/>
            <person name="Dopson M."/>
        </authorList>
    </citation>
    <scope>NUCLEOTIDE SEQUENCE</scope>
    <source>
        <strain evidence="1">TM448B00871</strain>
    </source>
</reference>
<dbReference type="EMBL" id="MT144667">
    <property type="protein sequence ID" value="QJH96937.1"/>
    <property type="molecule type" value="Genomic_DNA"/>
</dbReference>
<organism evidence="1">
    <name type="scientific">viral metagenome</name>
    <dbReference type="NCBI Taxonomy" id="1070528"/>
    <lineage>
        <taxon>unclassified sequences</taxon>
        <taxon>metagenomes</taxon>
        <taxon>organismal metagenomes</taxon>
    </lineage>
</organism>
<accession>A0A6M3XI15</accession>
<evidence type="ECO:0008006" key="2">
    <source>
        <dbReference type="Google" id="ProtNLM"/>
    </source>
</evidence>
<protein>
    <recommendedName>
        <fullName evidence="2">PspA/IM30 family protein</fullName>
    </recommendedName>
</protein>